<evidence type="ECO:0000313" key="1">
    <source>
        <dbReference type="EMBL" id="KAF4147217.1"/>
    </source>
</evidence>
<feature type="non-terminal residue" evidence="1">
    <location>
        <position position="1"/>
    </location>
</feature>
<gene>
    <name evidence="1" type="ORF">GN958_ATG03627</name>
</gene>
<dbReference type="EMBL" id="JAACNO010000507">
    <property type="protein sequence ID" value="KAF4147217.1"/>
    <property type="molecule type" value="Genomic_DNA"/>
</dbReference>
<protein>
    <submittedName>
        <fullName evidence="1">Uncharacterized protein</fullName>
    </submittedName>
</protein>
<accession>A0A8S9V522</accession>
<dbReference type="Proteomes" id="UP000704712">
    <property type="component" value="Unassembled WGS sequence"/>
</dbReference>
<name>A0A8S9V522_PHYIN</name>
<comment type="caution">
    <text evidence="1">The sequence shown here is derived from an EMBL/GenBank/DDBJ whole genome shotgun (WGS) entry which is preliminary data.</text>
</comment>
<dbReference type="AlphaFoldDB" id="A0A8S9V522"/>
<evidence type="ECO:0000313" key="2">
    <source>
        <dbReference type="Proteomes" id="UP000704712"/>
    </source>
</evidence>
<reference evidence="1" key="1">
    <citation type="submission" date="2020-03" db="EMBL/GenBank/DDBJ databases">
        <title>Hybrid Assembly of Korean Phytophthora infestans isolates.</title>
        <authorList>
            <person name="Prokchorchik M."/>
            <person name="Lee Y."/>
            <person name="Seo J."/>
            <person name="Cho J.-H."/>
            <person name="Park Y.-E."/>
            <person name="Jang D.-C."/>
            <person name="Im J.-S."/>
            <person name="Choi J.-G."/>
            <person name="Park H.-J."/>
            <person name="Lee G.-B."/>
            <person name="Lee Y.-G."/>
            <person name="Hong S.-Y."/>
            <person name="Cho K."/>
            <person name="Sohn K.H."/>
        </authorList>
    </citation>
    <scope>NUCLEOTIDE SEQUENCE</scope>
    <source>
        <strain evidence="1">KR_2_A2</strain>
    </source>
</reference>
<proteinExistence type="predicted"/>
<sequence length="287" mass="31986">SICRPASLWKNQAKCHSEAARNRSSDLINPAIVLRWPSDNKIHKCIKIPKPSCMLISNSNSSTCRLIARLTSSGWNALPCLHSAASQRDPPTCFFRAKIFEKGKCIDYTAITNQPLLSDVAVWWCHTQVEIDKIRFATVDDIRSLRRDFLNPFFPLTHDTNPRNERCGTSRSVLGRARIGNTQGGIYLRCGTQAEGIAAAQAIKLTYFQSKPGRSRTGHSVHHSSSNRVVSDGPIPMDISIGSIALYREERARPIFFSQRGLAPEWGLVFSQAELGFSSKLSFPSRL</sequence>
<organism evidence="1 2">
    <name type="scientific">Phytophthora infestans</name>
    <name type="common">Potato late blight agent</name>
    <name type="synonym">Botrytis infestans</name>
    <dbReference type="NCBI Taxonomy" id="4787"/>
    <lineage>
        <taxon>Eukaryota</taxon>
        <taxon>Sar</taxon>
        <taxon>Stramenopiles</taxon>
        <taxon>Oomycota</taxon>
        <taxon>Peronosporomycetes</taxon>
        <taxon>Peronosporales</taxon>
        <taxon>Peronosporaceae</taxon>
        <taxon>Phytophthora</taxon>
    </lineage>
</organism>